<proteinExistence type="predicted"/>
<keyword evidence="3" id="KW-1185">Reference proteome</keyword>
<gene>
    <name evidence="2" type="ORF">JOF36_005943</name>
</gene>
<feature type="coiled-coil region" evidence="1">
    <location>
        <begin position="48"/>
        <end position="75"/>
    </location>
</feature>
<comment type="caution">
    <text evidence="2">The sequence shown here is derived from an EMBL/GenBank/DDBJ whole genome shotgun (WGS) entry which is preliminary data.</text>
</comment>
<protein>
    <submittedName>
        <fullName evidence="2">Uncharacterized protein</fullName>
    </submittedName>
</protein>
<dbReference type="EMBL" id="JAGINU010000001">
    <property type="protein sequence ID" value="MBP2370247.1"/>
    <property type="molecule type" value="Genomic_DNA"/>
</dbReference>
<sequence length="83" mass="9212">MRNTVDHGLEWLDRAMSAARRTIGDAHTAAMRLDYASQDGVMFDEGQRDALKARLHRIAAEARAIEAEIAALHAERRGEVAAR</sequence>
<reference evidence="2 3" key="1">
    <citation type="submission" date="2021-03" db="EMBL/GenBank/DDBJ databases">
        <title>Sequencing the genomes of 1000 actinobacteria strains.</title>
        <authorList>
            <person name="Klenk H.-P."/>
        </authorList>
    </citation>
    <scope>NUCLEOTIDE SEQUENCE [LARGE SCALE GENOMIC DNA]</scope>
    <source>
        <strain evidence="2 3">DSM 45256</strain>
    </source>
</reference>
<organism evidence="2 3">
    <name type="scientific">Pseudonocardia parietis</name>
    <dbReference type="NCBI Taxonomy" id="570936"/>
    <lineage>
        <taxon>Bacteria</taxon>
        <taxon>Bacillati</taxon>
        <taxon>Actinomycetota</taxon>
        <taxon>Actinomycetes</taxon>
        <taxon>Pseudonocardiales</taxon>
        <taxon>Pseudonocardiaceae</taxon>
        <taxon>Pseudonocardia</taxon>
    </lineage>
</organism>
<dbReference type="Proteomes" id="UP001519295">
    <property type="component" value="Unassembled WGS sequence"/>
</dbReference>
<keyword evidence="1" id="KW-0175">Coiled coil</keyword>
<evidence type="ECO:0000256" key="1">
    <source>
        <dbReference type="SAM" id="Coils"/>
    </source>
</evidence>
<evidence type="ECO:0000313" key="2">
    <source>
        <dbReference type="EMBL" id="MBP2370247.1"/>
    </source>
</evidence>
<name>A0ABS4W221_9PSEU</name>
<accession>A0ABS4W221</accession>
<dbReference type="RefSeq" id="WP_210033341.1">
    <property type="nucleotide sequence ID" value="NZ_JAGINU010000001.1"/>
</dbReference>
<evidence type="ECO:0000313" key="3">
    <source>
        <dbReference type="Proteomes" id="UP001519295"/>
    </source>
</evidence>